<name>A0A9N9HDR7_9GLOM</name>
<dbReference type="AlphaFoldDB" id="A0A9N9HDR7"/>
<accession>A0A9N9HDR7</accession>
<dbReference type="InterPro" id="IPR011009">
    <property type="entry name" value="Kinase-like_dom_sf"/>
</dbReference>
<proteinExistence type="predicted"/>
<dbReference type="GO" id="GO:0005634">
    <property type="term" value="C:nucleus"/>
    <property type="evidence" value="ECO:0007669"/>
    <property type="project" value="TreeGrafter"/>
</dbReference>
<keyword evidence="3" id="KW-1185">Reference proteome</keyword>
<dbReference type="SUPFAM" id="SSF56112">
    <property type="entry name" value="Protein kinase-like (PK-like)"/>
    <property type="match status" value="1"/>
</dbReference>
<reference evidence="2" key="1">
    <citation type="submission" date="2021-06" db="EMBL/GenBank/DDBJ databases">
        <authorList>
            <person name="Kallberg Y."/>
            <person name="Tangrot J."/>
            <person name="Rosling A."/>
        </authorList>
    </citation>
    <scope>NUCLEOTIDE SEQUENCE</scope>
    <source>
        <strain evidence="2">BR232B</strain>
    </source>
</reference>
<dbReference type="GO" id="GO:0005524">
    <property type="term" value="F:ATP binding"/>
    <property type="evidence" value="ECO:0007669"/>
    <property type="project" value="InterPro"/>
</dbReference>
<dbReference type="Proteomes" id="UP000789739">
    <property type="component" value="Unassembled WGS sequence"/>
</dbReference>
<dbReference type="Pfam" id="PF00069">
    <property type="entry name" value="Pkinase"/>
    <property type="match status" value="1"/>
</dbReference>
<evidence type="ECO:0000313" key="3">
    <source>
        <dbReference type="Proteomes" id="UP000789739"/>
    </source>
</evidence>
<feature type="non-terminal residue" evidence="2">
    <location>
        <position position="1"/>
    </location>
</feature>
<dbReference type="GO" id="GO:0004672">
    <property type="term" value="F:protein kinase activity"/>
    <property type="evidence" value="ECO:0007669"/>
    <property type="project" value="InterPro"/>
</dbReference>
<dbReference type="PROSITE" id="PS50011">
    <property type="entry name" value="PROTEIN_KINASE_DOM"/>
    <property type="match status" value="1"/>
</dbReference>
<comment type="caution">
    <text evidence="2">The sequence shown here is derived from an EMBL/GenBank/DDBJ whole genome shotgun (WGS) entry which is preliminary data.</text>
</comment>
<feature type="domain" description="Protein kinase" evidence="1">
    <location>
        <begin position="1"/>
        <end position="123"/>
    </location>
</feature>
<dbReference type="InterPro" id="IPR000719">
    <property type="entry name" value="Prot_kinase_dom"/>
</dbReference>
<dbReference type="OrthoDB" id="10252171at2759"/>
<evidence type="ECO:0000259" key="1">
    <source>
        <dbReference type="PROSITE" id="PS50011"/>
    </source>
</evidence>
<dbReference type="EMBL" id="CAJVPI010006777">
    <property type="protein sequence ID" value="CAG8680148.1"/>
    <property type="molecule type" value="Genomic_DNA"/>
</dbReference>
<feature type="non-terminal residue" evidence="2">
    <location>
        <position position="123"/>
    </location>
</feature>
<protein>
    <submittedName>
        <fullName evidence="2">1675_t:CDS:1</fullName>
    </submittedName>
</protein>
<gene>
    <name evidence="2" type="ORF">PBRASI_LOCUS11759</name>
</gene>
<organism evidence="2 3">
    <name type="scientific">Paraglomus brasilianum</name>
    <dbReference type="NCBI Taxonomy" id="144538"/>
    <lineage>
        <taxon>Eukaryota</taxon>
        <taxon>Fungi</taxon>
        <taxon>Fungi incertae sedis</taxon>
        <taxon>Mucoromycota</taxon>
        <taxon>Glomeromycotina</taxon>
        <taxon>Glomeromycetes</taxon>
        <taxon>Paraglomerales</taxon>
        <taxon>Paraglomeraceae</taxon>
        <taxon>Paraglomus</taxon>
    </lineage>
</organism>
<dbReference type="Gene3D" id="1.10.510.10">
    <property type="entry name" value="Transferase(Phosphotransferase) domain 1"/>
    <property type="match status" value="1"/>
</dbReference>
<evidence type="ECO:0000313" key="2">
    <source>
        <dbReference type="EMBL" id="CAG8680148.1"/>
    </source>
</evidence>
<sequence length="123" mass="14157">PGEWMIEFEFHGYDSSGLKSNLKDYLNDVARSRGSNGLTENESKKIMSQLLLACNHLENYGIYHRNLKLDSIVIGTDNSIKLIDFGLAIKMKEMNNILRRLDQLFHLKCMATLLIGHRLRKYG</sequence>
<dbReference type="PANTHER" id="PTHR24345">
    <property type="entry name" value="SERINE/THREONINE-PROTEIN KINASE PLK"/>
    <property type="match status" value="1"/>
</dbReference>